<dbReference type="InterPro" id="IPR029039">
    <property type="entry name" value="Flavoprotein-like_sf"/>
</dbReference>
<dbReference type="SUPFAM" id="SSF52218">
    <property type="entry name" value="Flavoproteins"/>
    <property type="match status" value="1"/>
</dbReference>
<gene>
    <name evidence="4" type="ORF">I7X13_03320</name>
</gene>
<name>A0ABS0Q347_9BACT</name>
<evidence type="ECO:0000313" key="5">
    <source>
        <dbReference type="Proteomes" id="UP000625631"/>
    </source>
</evidence>
<evidence type="ECO:0000256" key="1">
    <source>
        <dbReference type="ARBA" id="ARBA00022630"/>
    </source>
</evidence>
<feature type="domain" description="NADPH-dependent FMN reductase-like" evidence="3">
    <location>
        <begin position="8"/>
        <end position="151"/>
    </location>
</feature>
<evidence type="ECO:0000256" key="2">
    <source>
        <dbReference type="ARBA" id="ARBA00022643"/>
    </source>
</evidence>
<keyword evidence="1" id="KW-0285">Flavoprotein</keyword>
<evidence type="ECO:0000313" key="4">
    <source>
        <dbReference type="EMBL" id="MBH8557063.1"/>
    </source>
</evidence>
<sequence length="204" mass="22716">MSQSQRRFLFILSSTRRLGNSEQLAYCAAHPLPPGTEQKWMHLLDYPLPDFVDLRHSGPFQPPAGNAQLLLEATLHATDLVLVAPLYWYSLPAPAKLYLDHWSAWLRTPGVNFREYMKGKTLWAITVSSGERTEAQPLEDSLTLTANYLQMRWGGILFGTGSRPNDIQLDAPALLRAKSFFAASNNAVLAANPPEVDILKSPAE</sequence>
<keyword evidence="5" id="KW-1185">Reference proteome</keyword>
<dbReference type="PANTHER" id="PTHR43278:SF4">
    <property type="entry name" value="NAD(P)H-DEPENDENT FMN-CONTAINING OXIDOREDUCTASE YWQN-RELATED"/>
    <property type="match status" value="1"/>
</dbReference>
<dbReference type="EMBL" id="JAEDAE010000001">
    <property type="protein sequence ID" value="MBH8557063.1"/>
    <property type="molecule type" value="Genomic_DNA"/>
</dbReference>
<dbReference type="InterPro" id="IPR005025">
    <property type="entry name" value="FMN_Rdtase-like_dom"/>
</dbReference>
<dbReference type="InterPro" id="IPR051796">
    <property type="entry name" value="ISF_SsuE-like"/>
</dbReference>
<dbReference type="Gene3D" id="3.40.50.360">
    <property type="match status" value="1"/>
</dbReference>
<organism evidence="4 5">
    <name type="scientific">Hymenobacter negativus</name>
    <dbReference type="NCBI Taxonomy" id="2795026"/>
    <lineage>
        <taxon>Bacteria</taxon>
        <taxon>Pseudomonadati</taxon>
        <taxon>Bacteroidota</taxon>
        <taxon>Cytophagia</taxon>
        <taxon>Cytophagales</taxon>
        <taxon>Hymenobacteraceae</taxon>
        <taxon>Hymenobacter</taxon>
    </lineage>
</organism>
<dbReference type="PANTHER" id="PTHR43278">
    <property type="entry name" value="NAD(P)H-DEPENDENT FMN-CONTAINING OXIDOREDUCTASE YWQN-RELATED"/>
    <property type="match status" value="1"/>
</dbReference>
<protein>
    <submittedName>
        <fullName evidence="4">NAD(P)H-dependent oxidoreductase</fullName>
    </submittedName>
</protein>
<keyword evidence="2" id="KW-0288">FMN</keyword>
<dbReference type="Pfam" id="PF03358">
    <property type="entry name" value="FMN_red"/>
    <property type="match status" value="1"/>
</dbReference>
<proteinExistence type="predicted"/>
<accession>A0ABS0Q347</accession>
<evidence type="ECO:0000259" key="3">
    <source>
        <dbReference type="Pfam" id="PF03358"/>
    </source>
</evidence>
<reference evidence="4 5" key="1">
    <citation type="submission" date="2020-12" db="EMBL/GenBank/DDBJ databases">
        <title>Hymenobacter sp.</title>
        <authorList>
            <person name="Kim M.K."/>
        </authorList>
    </citation>
    <scope>NUCLEOTIDE SEQUENCE [LARGE SCALE GENOMIC DNA]</scope>
    <source>
        <strain evidence="4 5">BT442</strain>
    </source>
</reference>
<dbReference type="RefSeq" id="WP_198074345.1">
    <property type="nucleotide sequence ID" value="NZ_JAEDAE010000001.1"/>
</dbReference>
<comment type="caution">
    <text evidence="4">The sequence shown here is derived from an EMBL/GenBank/DDBJ whole genome shotgun (WGS) entry which is preliminary data.</text>
</comment>
<dbReference type="Proteomes" id="UP000625631">
    <property type="component" value="Unassembled WGS sequence"/>
</dbReference>